<comment type="catalytic activity">
    <reaction evidence="3">
        <text>a nitrile + 2 H2O = a carboxylate + NH4(+)</text>
        <dbReference type="Rhea" id="RHEA:21724"/>
        <dbReference type="ChEBI" id="CHEBI:15377"/>
        <dbReference type="ChEBI" id="CHEBI:18379"/>
        <dbReference type="ChEBI" id="CHEBI:28938"/>
        <dbReference type="ChEBI" id="CHEBI:29067"/>
        <dbReference type="EC" id="3.5.5.1"/>
    </reaction>
</comment>
<dbReference type="AlphaFoldDB" id="A0A4Z1HHN0"/>
<dbReference type="PROSITE" id="PS50263">
    <property type="entry name" value="CN_HYDROLASE"/>
    <property type="match status" value="1"/>
</dbReference>
<protein>
    <recommendedName>
        <fullName evidence="4">nitrilase</fullName>
        <ecNumber evidence="4">3.5.5.1</ecNumber>
    </recommendedName>
</protein>
<keyword evidence="8" id="KW-1185">Reference proteome</keyword>
<reference evidence="7 8" key="1">
    <citation type="submission" date="2017-12" db="EMBL/GenBank/DDBJ databases">
        <title>Comparative genomics of Botrytis spp.</title>
        <authorList>
            <person name="Valero-Jimenez C.A."/>
            <person name="Tapia P."/>
            <person name="Veloso J."/>
            <person name="Silva-Moreno E."/>
            <person name="Staats M."/>
            <person name="Valdes J.H."/>
            <person name="Van Kan J.A.L."/>
        </authorList>
    </citation>
    <scope>NUCLEOTIDE SEQUENCE [LARGE SCALE GENOMIC DNA]</scope>
    <source>
        <strain evidence="7 8">MUCL2120</strain>
    </source>
</reference>
<keyword evidence="2" id="KW-0378">Hydrolase</keyword>
<sequence>MKLTLFIFLLGLTHGSVLIPRTTSSNISAPNYNNLTVAIVRAAPANWPMPLLNKNWTGVEFDLNASVAKGVALIKEAAGNDANLIVFSEYPKGMADNITIADHLQSYVNNSLVVGSPQWQAILDTVKIENIYAVLGFSHKEDGLLYMGQALISPEGEVLLLRHKLRPSGGERGIWSDGTKDELKVVATPYGRWGVLECWEHFHPAMTFNMQAQIETLHIASFPYTPDAND</sequence>
<feature type="signal peptide" evidence="5">
    <location>
        <begin position="1"/>
        <end position="15"/>
    </location>
</feature>
<evidence type="ECO:0000256" key="1">
    <source>
        <dbReference type="ARBA" id="ARBA00008129"/>
    </source>
</evidence>
<feature type="domain" description="CN hydrolase" evidence="6">
    <location>
        <begin position="35"/>
        <end position="230"/>
    </location>
</feature>
<dbReference type="InterPro" id="IPR003010">
    <property type="entry name" value="C-N_Hydrolase"/>
</dbReference>
<dbReference type="Proteomes" id="UP000297452">
    <property type="component" value="Unassembled WGS sequence"/>
</dbReference>
<dbReference type="Gene3D" id="3.60.110.10">
    <property type="entry name" value="Carbon-nitrogen hydrolase"/>
    <property type="match status" value="1"/>
</dbReference>
<name>A0A4Z1HHN0_9HELO</name>
<proteinExistence type="inferred from homology"/>
<dbReference type="OrthoDB" id="10250282at2759"/>
<dbReference type="PANTHER" id="PTHR46044:SF14">
    <property type="entry name" value="ARYLACETONITRILASE"/>
    <property type="match status" value="1"/>
</dbReference>
<dbReference type="InterPro" id="IPR044149">
    <property type="entry name" value="Nitrilases_CHs"/>
</dbReference>
<comment type="similarity">
    <text evidence="1">Belongs to the carbon-nitrogen hydrolase superfamily. Nitrilase family.</text>
</comment>
<dbReference type="SUPFAM" id="SSF56317">
    <property type="entry name" value="Carbon-nitrogen hydrolase"/>
    <property type="match status" value="1"/>
</dbReference>
<evidence type="ECO:0000256" key="4">
    <source>
        <dbReference type="ARBA" id="ARBA00039045"/>
    </source>
</evidence>
<gene>
    <name evidence="7" type="ORF">BOTNAR_0481g00070</name>
</gene>
<evidence type="ECO:0000256" key="2">
    <source>
        <dbReference type="ARBA" id="ARBA00022801"/>
    </source>
</evidence>
<dbReference type="EC" id="3.5.5.1" evidence="4"/>
<accession>A0A4Z1HHN0</accession>
<dbReference type="GO" id="GO:0000257">
    <property type="term" value="F:nitrilase activity"/>
    <property type="evidence" value="ECO:0007669"/>
    <property type="project" value="UniProtKB-EC"/>
</dbReference>
<evidence type="ECO:0000313" key="8">
    <source>
        <dbReference type="Proteomes" id="UP000297452"/>
    </source>
</evidence>
<dbReference type="InterPro" id="IPR036526">
    <property type="entry name" value="C-N_Hydrolase_sf"/>
</dbReference>
<dbReference type="PANTHER" id="PTHR46044">
    <property type="entry name" value="NITRILASE"/>
    <property type="match status" value="1"/>
</dbReference>
<evidence type="ECO:0000256" key="5">
    <source>
        <dbReference type="SAM" id="SignalP"/>
    </source>
</evidence>
<evidence type="ECO:0000259" key="6">
    <source>
        <dbReference type="PROSITE" id="PS50263"/>
    </source>
</evidence>
<dbReference type="STRING" id="278944.A0A4Z1HHN0"/>
<keyword evidence="5" id="KW-0732">Signal</keyword>
<dbReference type="Pfam" id="PF00795">
    <property type="entry name" value="CN_hydrolase"/>
    <property type="match status" value="1"/>
</dbReference>
<evidence type="ECO:0000256" key="3">
    <source>
        <dbReference type="ARBA" id="ARBA00036406"/>
    </source>
</evidence>
<feature type="chain" id="PRO_5021337520" description="nitrilase" evidence="5">
    <location>
        <begin position="16"/>
        <end position="230"/>
    </location>
</feature>
<evidence type="ECO:0000313" key="7">
    <source>
        <dbReference type="EMBL" id="TGO48325.1"/>
    </source>
</evidence>
<organism evidence="7 8">
    <name type="scientific">Botryotinia narcissicola</name>
    <dbReference type="NCBI Taxonomy" id="278944"/>
    <lineage>
        <taxon>Eukaryota</taxon>
        <taxon>Fungi</taxon>
        <taxon>Dikarya</taxon>
        <taxon>Ascomycota</taxon>
        <taxon>Pezizomycotina</taxon>
        <taxon>Leotiomycetes</taxon>
        <taxon>Helotiales</taxon>
        <taxon>Sclerotiniaceae</taxon>
        <taxon>Botryotinia</taxon>
    </lineage>
</organism>
<comment type="caution">
    <text evidence="7">The sequence shown here is derived from an EMBL/GenBank/DDBJ whole genome shotgun (WGS) entry which is preliminary data.</text>
</comment>
<dbReference type="EMBL" id="PQXJ01000481">
    <property type="protein sequence ID" value="TGO48325.1"/>
    <property type="molecule type" value="Genomic_DNA"/>
</dbReference>